<dbReference type="NCBIfam" id="TIGR01633">
    <property type="entry name" value="phi3626_gp14_N"/>
    <property type="match status" value="1"/>
</dbReference>
<name>A0ABX2MF76_9BACL</name>
<organism evidence="2 3">
    <name type="scientific">Paenibacillus taichungensis</name>
    <dbReference type="NCBI Taxonomy" id="484184"/>
    <lineage>
        <taxon>Bacteria</taxon>
        <taxon>Bacillati</taxon>
        <taxon>Bacillota</taxon>
        <taxon>Bacilli</taxon>
        <taxon>Bacillales</taxon>
        <taxon>Paenibacillaceae</taxon>
        <taxon>Paenibacillus</taxon>
    </lineage>
</organism>
<proteinExistence type="predicted"/>
<evidence type="ECO:0000259" key="1">
    <source>
        <dbReference type="Pfam" id="PF05709"/>
    </source>
</evidence>
<feature type="domain" description="Siphovirus-type tail component RIFT-related" evidence="1">
    <location>
        <begin position="24"/>
        <end position="117"/>
    </location>
</feature>
<gene>
    <name evidence="2" type="ORF">HP548_02920</name>
</gene>
<accession>A0ABX2MF76</accession>
<dbReference type="InterPro" id="IPR008841">
    <property type="entry name" value="Siphovirus-type_tail_N"/>
</dbReference>
<dbReference type="EMBL" id="JABMCC010000092">
    <property type="protein sequence ID" value="NUU53049.1"/>
    <property type="molecule type" value="Genomic_DNA"/>
</dbReference>
<evidence type="ECO:0000313" key="2">
    <source>
        <dbReference type="EMBL" id="NUU53049.1"/>
    </source>
</evidence>
<dbReference type="RefSeq" id="WP_175380849.1">
    <property type="nucleotide sequence ID" value="NZ_CBCRYD010000049.1"/>
</dbReference>
<dbReference type="Gene3D" id="2.40.30.200">
    <property type="match status" value="1"/>
</dbReference>
<comment type="caution">
    <text evidence="2">The sequence shown here is derived from an EMBL/GenBank/DDBJ whole genome shotgun (WGS) entry which is preliminary data.</text>
</comment>
<keyword evidence="3" id="KW-1185">Reference proteome</keyword>
<protein>
    <submittedName>
        <fullName evidence="2">Phage tail protein</fullName>
    </submittedName>
</protein>
<dbReference type="Proteomes" id="UP000577724">
    <property type="component" value="Unassembled WGS sequence"/>
</dbReference>
<dbReference type="InterPro" id="IPR006520">
    <property type="entry name" value="Dit_BPSPP_N"/>
</dbReference>
<evidence type="ECO:0000313" key="3">
    <source>
        <dbReference type="Proteomes" id="UP000577724"/>
    </source>
</evidence>
<dbReference type="GeneID" id="97129637"/>
<dbReference type="Pfam" id="PF05709">
    <property type="entry name" value="Sipho_tail"/>
    <property type="match status" value="1"/>
</dbReference>
<reference evidence="2 3" key="1">
    <citation type="submission" date="2020-05" db="EMBL/GenBank/DDBJ databases">
        <title>Genome Sequencing of Type Strains.</title>
        <authorList>
            <person name="Lemaire J.F."/>
            <person name="Inderbitzin P."/>
            <person name="Gregorio O.A."/>
            <person name="Collins S.B."/>
            <person name="Wespe N."/>
            <person name="Knight-Connoni V."/>
        </authorList>
    </citation>
    <scope>NUCLEOTIDE SEQUENCE [LARGE SCALE GENOMIC DNA]</scope>
    <source>
        <strain evidence="2 3">DSM 19942</strain>
    </source>
</reference>
<sequence>MSYDIDVKVNGQWISELGAVLVGRTLPTLPEAEENIVKLAGRDGELDFGTTYATRPLELSFYIMGDRSEYHGIVNRLANIFHAKRGDLELIFSDIPKKRYMAQYRGSVDYDQSSVNHQVNFPFKMYDPFPESSTEFVFETTITQGSEVINIPSSGDIPTPPKMVLTNTGSTTIQKFKIQNEYLLEG</sequence>